<name>A0A101I481_UNCT6</name>
<feature type="domain" description="VWFA" evidence="1">
    <location>
        <begin position="105"/>
        <end position="288"/>
    </location>
</feature>
<proteinExistence type="predicted"/>
<evidence type="ECO:0000313" key="2">
    <source>
        <dbReference type="EMBL" id="KUK88250.1"/>
    </source>
</evidence>
<dbReference type="Pfam" id="PF00092">
    <property type="entry name" value="VWA"/>
    <property type="match status" value="1"/>
</dbReference>
<dbReference type="CDD" id="cd00198">
    <property type="entry name" value="vWFA"/>
    <property type="match status" value="1"/>
</dbReference>
<dbReference type="Gene3D" id="3.40.50.410">
    <property type="entry name" value="von Willebrand factor, type A domain"/>
    <property type="match status" value="1"/>
</dbReference>
<sequence length="348" mass="38451">MKRVLYFMSLIFLLFAVGCSLFAIKPVKDVKVVGTPYVLSTFYEDGKFVLNILALDADSNPVELNSSNVKIIIDSVVDYYGTKTTEYSVKVTDFEKITFKDGDMGLAMLFDGSGSMSSSDPYWLRKDAATKMIDYLANDRPNSMVGIFDFAVGYDTAYYFRVLQDFVQVGTNKTLLITALDSLSNSGATPLYDAMVLGCRKLERDIDDSDYNRVLMTLTDGGDNDSYYLNSTAQSVLTEAKAKNVTLINIAFGDYAYTPDLLMLADSTGGIFVKAQEATDLEDLFYQLGVGTKGTIQKVTAQFTDTIPSYYSVVYGRVEIYKGVLPTLNAVSATFIMNISSYKGKLED</sequence>
<organism evidence="2 3">
    <name type="scientific">candidate division TA06 bacterium 34_109</name>
    <dbReference type="NCBI Taxonomy" id="1635277"/>
    <lineage>
        <taxon>Bacteria</taxon>
        <taxon>Bacteria division TA06</taxon>
    </lineage>
</organism>
<evidence type="ECO:0000313" key="3">
    <source>
        <dbReference type="Proteomes" id="UP000053467"/>
    </source>
</evidence>
<dbReference type="InterPro" id="IPR036465">
    <property type="entry name" value="vWFA_dom_sf"/>
</dbReference>
<dbReference type="AlphaFoldDB" id="A0A101I481"/>
<dbReference type="InterPro" id="IPR002035">
    <property type="entry name" value="VWF_A"/>
</dbReference>
<comment type="caution">
    <text evidence="2">The sequence shown here is derived from an EMBL/GenBank/DDBJ whole genome shotgun (WGS) entry which is preliminary data.</text>
</comment>
<evidence type="ECO:0000259" key="1">
    <source>
        <dbReference type="PROSITE" id="PS50234"/>
    </source>
</evidence>
<protein>
    <recommendedName>
        <fullName evidence="1">VWFA domain-containing protein</fullName>
    </recommendedName>
</protein>
<reference evidence="3" key="1">
    <citation type="journal article" date="2015" name="MBio">
        <title>Genome-Resolved Metagenomic Analysis Reveals Roles for Candidate Phyla and Other Microbial Community Members in Biogeochemical Transformations in Oil Reservoirs.</title>
        <authorList>
            <person name="Hu P."/>
            <person name="Tom L."/>
            <person name="Singh A."/>
            <person name="Thomas B.C."/>
            <person name="Baker B.J."/>
            <person name="Piceno Y.M."/>
            <person name="Andersen G.L."/>
            <person name="Banfield J.F."/>
        </authorList>
    </citation>
    <scope>NUCLEOTIDE SEQUENCE [LARGE SCALE GENOMIC DNA]</scope>
</reference>
<dbReference type="PROSITE" id="PS50234">
    <property type="entry name" value="VWFA"/>
    <property type="match status" value="1"/>
</dbReference>
<dbReference type="Proteomes" id="UP000053467">
    <property type="component" value="Unassembled WGS sequence"/>
</dbReference>
<dbReference type="EMBL" id="LGGX01000001">
    <property type="protein sequence ID" value="KUK88250.1"/>
    <property type="molecule type" value="Genomic_DNA"/>
</dbReference>
<dbReference type="SMART" id="SM00327">
    <property type="entry name" value="VWA"/>
    <property type="match status" value="1"/>
</dbReference>
<dbReference type="PROSITE" id="PS51257">
    <property type="entry name" value="PROKAR_LIPOPROTEIN"/>
    <property type="match status" value="1"/>
</dbReference>
<gene>
    <name evidence="2" type="ORF">XE03_0256</name>
</gene>
<accession>A0A101I481</accession>
<dbReference type="SUPFAM" id="SSF53300">
    <property type="entry name" value="vWA-like"/>
    <property type="match status" value="1"/>
</dbReference>